<sequence length="193" mass="20663">MIKVKTGLPLFAVDVHAAVHHGTGAGTLEHAFHHGAVLIGQTDDDCFAAGGHMTEGQRPHVACNDALFLSGNAEHPLCIDAGIARMGEAVHLKQAAQAVKGTGGVPVVQIKIMQQGTHCQRGLVSVQMQTAVEPEAHQRHILAMLVGGDRAVLDVLPHPLHIRVMIVFFNDGIKLFALDLRKLHAAKFPFALR</sequence>
<dbReference type="STRING" id="748224.HMPREF9436_03030"/>
<protein>
    <submittedName>
        <fullName evidence="1">Uncharacterized protein</fullName>
    </submittedName>
</protein>
<evidence type="ECO:0000313" key="2">
    <source>
        <dbReference type="Proteomes" id="UP000006028"/>
    </source>
</evidence>
<gene>
    <name evidence="1" type="ORF">HMPREF9436_03030</name>
</gene>
<name>E2ZMV2_9FIRM</name>
<reference evidence="1 2" key="1">
    <citation type="submission" date="2010-08" db="EMBL/GenBank/DDBJ databases">
        <authorList>
            <person name="Weinstock G."/>
            <person name="Sodergren E."/>
            <person name="Clifton S."/>
            <person name="Fulton L."/>
            <person name="Fulton B."/>
            <person name="Courtney L."/>
            <person name="Fronick C."/>
            <person name="Harrison M."/>
            <person name="Strong C."/>
            <person name="Farmer C."/>
            <person name="Delahaunty K."/>
            <person name="Markovic C."/>
            <person name="Hall O."/>
            <person name="Minx P."/>
            <person name="Tomlinson C."/>
            <person name="Mitreva M."/>
            <person name="Hou S."/>
            <person name="Chen J."/>
            <person name="Wollam A."/>
            <person name="Pepin K.H."/>
            <person name="Johnson M."/>
            <person name="Bhonagiri V."/>
            <person name="Zhang X."/>
            <person name="Suruliraj S."/>
            <person name="Warren W."/>
            <person name="Chinwalla A."/>
            <person name="Mardis E.R."/>
            <person name="Wilson R.K."/>
        </authorList>
    </citation>
    <scope>NUCLEOTIDE SEQUENCE [LARGE SCALE GENOMIC DNA]</scope>
    <source>
        <strain evidence="1 2">KLE1255</strain>
    </source>
</reference>
<organism evidence="1 2">
    <name type="scientific">Faecalibacterium cf. prausnitzii KLE1255</name>
    <dbReference type="NCBI Taxonomy" id="748224"/>
    <lineage>
        <taxon>Bacteria</taxon>
        <taxon>Bacillati</taxon>
        <taxon>Bacillota</taxon>
        <taxon>Clostridia</taxon>
        <taxon>Eubacteriales</taxon>
        <taxon>Oscillospiraceae</taxon>
        <taxon>Faecalibacterium</taxon>
    </lineage>
</organism>
<dbReference type="HOGENOM" id="CLU_1406904_0_0_9"/>
<proteinExistence type="predicted"/>
<dbReference type="Proteomes" id="UP000006028">
    <property type="component" value="Unassembled WGS sequence"/>
</dbReference>
<evidence type="ECO:0000313" key="1">
    <source>
        <dbReference type="EMBL" id="EFQ05513.1"/>
    </source>
</evidence>
<accession>E2ZMV2</accession>
<comment type="caution">
    <text evidence="1">The sequence shown here is derived from an EMBL/GenBank/DDBJ whole genome shotgun (WGS) entry which is preliminary data.</text>
</comment>
<dbReference type="AlphaFoldDB" id="E2ZMV2"/>
<dbReference type="EMBL" id="AECU01000217">
    <property type="protein sequence ID" value="EFQ05513.1"/>
    <property type="molecule type" value="Genomic_DNA"/>
</dbReference>
<dbReference type="BioCyc" id="FCF748224-HMP:GTSS-1048-MONOMER"/>